<sequence>MSNNPESPRSALETLLAAFLARRAEAGEGEEATLATGTEGVQITLSDLRQYLAATQMLASQDPNSLDENESEDDEDEEISDWYYPRQTARPWTPPVTEEPQDEGVRLLNSGNYGYIGPKRRAKSNYSNTTKAILNAATKSPSSASAYREETQTNLVPNTNGSTVASYDHNIYTAQFSDDSSFYYTCAQDFRLHIFDMTKPPYAKMQPPPNVESTSGRFHSNLRTTMPLRKEITGVAGNWTITDANLSPDNTRIIYSSIMSTVYMTSTSPDGSSQQIPISFAESRTPWGYTDQFGIWSCRFSADGNEVVAGGDGKIFVYDLLANKRTVKISAHDDDVNSCCWADTESGNVLISASDDTFLKVWDRRSLGASQTPSGVLIGHTEGITYVSAKGDGRYVISNGKDQALRLWDLRMMRSNSEYEAVKNQHYGVARYDYRRMAYPAPRYTAHPKDCSVMTYRGHSVLRTLIRCHFSPAETTGSQYLYSGSADGRVHIWSLDGRIVQVLDRAKTLPSTFKPYECEPEETNVSRTGNCVRDVSWHSQEPVIMSAAWTARPGGTIIARHEWKGLSKMHWKLEDWVEKERQEASESPIGRPTPNQLSARRRSQHVPGSYIVSDDEDDSDWVDEDE</sequence>
<feature type="compositionally biased region" description="Acidic residues" evidence="4">
    <location>
        <begin position="65"/>
        <end position="80"/>
    </location>
</feature>
<evidence type="ECO:0000256" key="4">
    <source>
        <dbReference type="SAM" id="MobiDB-lite"/>
    </source>
</evidence>
<reference evidence="5 6" key="1">
    <citation type="journal article" date="2020" name="ISME J.">
        <title>Uncovering the hidden diversity of litter-decomposition mechanisms in mushroom-forming fungi.</title>
        <authorList>
            <person name="Floudas D."/>
            <person name="Bentzer J."/>
            <person name="Ahren D."/>
            <person name="Johansson T."/>
            <person name="Persson P."/>
            <person name="Tunlid A."/>
        </authorList>
    </citation>
    <scope>NUCLEOTIDE SEQUENCE [LARGE SCALE GENOMIC DNA]</scope>
    <source>
        <strain evidence="5 6">CBS 175.51</strain>
    </source>
</reference>
<dbReference type="AlphaFoldDB" id="A0A8H5F4Q9"/>
<feature type="region of interest" description="Disordered" evidence="4">
    <location>
        <begin position="59"/>
        <end position="102"/>
    </location>
</feature>
<dbReference type="Gene3D" id="2.130.10.10">
    <property type="entry name" value="YVTN repeat-like/Quinoprotein amine dehydrogenase"/>
    <property type="match status" value="2"/>
</dbReference>
<feature type="compositionally biased region" description="Acidic residues" evidence="4">
    <location>
        <begin position="613"/>
        <end position="626"/>
    </location>
</feature>
<evidence type="ECO:0000256" key="1">
    <source>
        <dbReference type="ARBA" id="ARBA00022574"/>
    </source>
</evidence>
<dbReference type="GO" id="GO:0080008">
    <property type="term" value="C:Cul4-RING E3 ubiquitin ligase complex"/>
    <property type="evidence" value="ECO:0007669"/>
    <property type="project" value="TreeGrafter"/>
</dbReference>
<dbReference type="PANTHER" id="PTHR19847:SF7">
    <property type="entry name" value="DDB1- AND CUL4-ASSOCIATED FACTOR 11"/>
    <property type="match status" value="1"/>
</dbReference>
<dbReference type="InterPro" id="IPR051859">
    <property type="entry name" value="DCAF"/>
</dbReference>
<keyword evidence="2" id="KW-0677">Repeat</keyword>
<dbReference type="OrthoDB" id="63070at2759"/>
<proteinExistence type="predicted"/>
<name>A0A8H5F4Q9_9AGAR</name>
<feature type="repeat" description="WD" evidence="3">
    <location>
        <begin position="377"/>
        <end position="418"/>
    </location>
</feature>
<dbReference type="InterPro" id="IPR036322">
    <property type="entry name" value="WD40_repeat_dom_sf"/>
</dbReference>
<feature type="repeat" description="WD" evidence="3">
    <location>
        <begin position="329"/>
        <end position="372"/>
    </location>
</feature>
<comment type="caution">
    <text evidence="5">The sequence shown here is derived from an EMBL/GenBank/DDBJ whole genome shotgun (WGS) entry which is preliminary data.</text>
</comment>
<evidence type="ECO:0000256" key="3">
    <source>
        <dbReference type="PROSITE-ProRule" id="PRU00221"/>
    </source>
</evidence>
<evidence type="ECO:0008006" key="7">
    <source>
        <dbReference type="Google" id="ProtNLM"/>
    </source>
</evidence>
<feature type="region of interest" description="Disordered" evidence="4">
    <location>
        <begin position="580"/>
        <end position="626"/>
    </location>
</feature>
<accession>A0A8H5F4Q9</accession>
<dbReference type="EMBL" id="JAACJK010000166">
    <property type="protein sequence ID" value="KAF5323624.1"/>
    <property type="molecule type" value="Genomic_DNA"/>
</dbReference>
<dbReference type="InterPro" id="IPR020472">
    <property type="entry name" value="WD40_PAC1"/>
</dbReference>
<dbReference type="GO" id="GO:0043161">
    <property type="term" value="P:proteasome-mediated ubiquitin-dependent protein catabolic process"/>
    <property type="evidence" value="ECO:0007669"/>
    <property type="project" value="TreeGrafter"/>
</dbReference>
<evidence type="ECO:0000313" key="5">
    <source>
        <dbReference type="EMBL" id="KAF5323624.1"/>
    </source>
</evidence>
<dbReference type="PRINTS" id="PR00320">
    <property type="entry name" value="GPROTEINBRPT"/>
</dbReference>
<keyword evidence="1 3" id="KW-0853">WD repeat</keyword>
<dbReference type="SUPFAM" id="SSF50978">
    <property type="entry name" value="WD40 repeat-like"/>
    <property type="match status" value="1"/>
</dbReference>
<keyword evidence="6" id="KW-1185">Reference proteome</keyword>
<dbReference type="SMART" id="SM00320">
    <property type="entry name" value="WD40"/>
    <property type="match status" value="6"/>
</dbReference>
<evidence type="ECO:0000313" key="6">
    <source>
        <dbReference type="Proteomes" id="UP000541558"/>
    </source>
</evidence>
<gene>
    <name evidence="5" type="ORF">D9611_005513</name>
</gene>
<dbReference type="PROSITE" id="PS50294">
    <property type="entry name" value="WD_REPEATS_REGION"/>
    <property type="match status" value="2"/>
</dbReference>
<dbReference type="Pfam" id="PF00400">
    <property type="entry name" value="WD40"/>
    <property type="match status" value="4"/>
</dbReference>
<dbReference type="InterPro" id="IPR015943">
    <property type="entry name" value="WD40/YVTN_repeat-like_dom_sf"/>
</dbReference>
<evidence type="ECO:0000256" key="2">
    <source>
        <dbReference type="ARBA" id="ARBA00022737"/>
    </source>
</evidence>
<dbReference type="PANTHER" id="PTHR19847">
    <property type="entry name" value="DDB1- AND CUL4-ASSOCIATED FACTOR 11"/>
    <property type="match status" value="1"/>
</dbReference>
<dbReference type="InterPro" id="IPR001680">
    <property type="entry name" value="WD40_rpt"/>
</dbReference>
<dbReference type="Proteomes" id="UP000541558">
    <property type="component" value="Unassembled WGS sequence"/>
</dbReference>
<organism evidence="5 6">
    <name type="scientific">Ephemerocybe angulata</name>
    <dbReference type="NCBI Taxonomy" id="980116"/>
    <lineage>
        <taxon>Eukaryota</taxon>
        <taxon>Fungi</taxon>
        <taxon>Dikarya</taxon>
        <taxon>Basidiomycota</taxon>
        <taxon>Agaricomycotina</taxon>
        <taxon>Agaricomycetes</taxon>
        <taxon>Agaricomycetidae</taxon>
        <taxon>Agaricales</taxon>
        <taxon>Agaricineae</taxon>
        <taxon>Psathyrellaceae</taxon>
        <taxon>Ephemerocybe</taxon>
    </lineage>
</organism>
<dbReference type="PROSITE" id="PS50082">
    <property type="entry name" value="WD_REPEATS_2"/>
    <property type="match status" value="2"/>
</dbReference>
<protein>
    <recommendedName>
        <fullName evidence="7">WD40 repeat-like protein</fullName>
    </recommendedName>
</protein>